<name>A0A6A6MFW4_HEVBR</name>
<evidence type="ECO:0000313" key="4">
    <source>
        <dbReference type="EMBL" id="KAF2312570.1"/>
    </source>
</evidence>
<organism evidence="4 5">
    <name type="scientific">Hevea brasiliensis</name>
    <name type="common">Para rubber tree</name>
    <name type="synonym">Siphonia brasiliensis</name>
    <dbReference type="NCBI Taxonomy" id="3981"/>
    <lineage>
        <taxon>Eukaryota</taxon>
        <taxon>Viridiplantae</taxon>
        <taxon>Streptophyta</taxon>
        <taxon>Embryophyta</taxon>
        <taxon>Tracheophyta</taxon>
        <taxon>Spermatophyta</taxon>
        <taxon>Magnoliopsida</taxon>
        <taxon>eudicotyledons</taxon>
        <taxon>Gunneridae</taxon>
        <taxon>Pentapetalae</taxon>
        <taxon>rosids</taxon>
        <taxon>fabids</taxon>
        <taxon>Malpighiales</taxon>
        <taxon>Euphorbiaceae</taxon>
        <taxon>Crotonoideae</taxon>
        <taxon>Micrandreae</taxon>
        <taxon>Hevea</taxon>
    </lineage>
</organism>
<feature type="region of interest" description="Disordered" evidence="2">
    <location>
        <begin position="299"/>
        <end position="348"/>
    </location>
</feature>
<feature type="region of interest" description="Disordered" evidence="2">
    <location>
        <begin position="1"/>
        <end position="39"/>
    </location>
</feature>
<feature type="domain" description="Retrotransposon gag" evidence="3">
    <location>
        <begin position="177"/>
        <end position="269"/>
    </location>
</feature>
<feature type="region of interest" description="Disordered" evidence="2">
    <location>
        <begin position="441"/>
        <end position="536"/>
    </location>
</feature>
<feature type="coiled-coil region" evidence="1">
    <location>
        <begin position="60"/>
        <end position="134"/>
    </location>
</feature>
<dbReference type="Pfam" id="PF03732">
    <property type="entry name" value="Retrotrans_gag"/>
    <property type="match status" value="1"/>
</dbReference>
<feature type="compositionally biased region" description="Basic and acidic residues" evidence="2">
    <location>
        <begin position="496"/>
        <end position="513"/>
    </location>
</feature>
<evidence type="ECO:0000313" key="5">
    <source>
        <dbReference type="Proteomes" id="UP000467840"/>
    </source>
</evidence>
<sequence length="536" mass="59989">MSDPSEVVPGTSVAPTVVEQGSRRRRGKSRDPSRAREELGDLETRLAKIELHLIDGDEKVEELDTRIEELDGGMEEFREEMQGALNRAVDKIMGEGESLKISFSNEVAALREENRFLREELDRVMGKVKDMEEQMSLVRMAILQGSVVGAATTSIAPTARVEGAWDYGGCQEDRPCPMYLADTAMVWWRRRLLDIERGTCTISTWDDFKRELKETVLPENAAHEARAKLRRLSHKGSIREYVKEFMETLLEIPDYPDTEALFAFTDGLQNWARLEIERRGARDLATAVSIAESLIELHRREGNSSPRKERNEGSSSHGKMEATNRTSRGRAPQGSEGRQGASNNFLKEEEAKRLGIPYEREMGWLKAVNSTPNLVHGLARNVKCVLGVDFVDRVKAIPMLFANSICITEGGGTYMVPVLRGKPSPSKTLATMHMEVHKPSPTTTAVIQGKEQHGKGGGTPKSGPKECKERNTPKLLKGHPPRRKVDCARGKSVAKSPRDGHRQGRESEAKSLTEEQMEVQSRRESWCTKPQGRGRH</sequence>
<reference evidence="4 5" key="1">
    <citation type="journal article" date="2020" name="Mol. Plant">
        <title>The Chromosome-Based Rubber Tree Genome Provides New Insights into Spurge Genome Evolution and Rubber Biosynthesis.</title>
        <authorList>
            <person name="Liu J."/>
            <person name="Shi C."/>
            <person name="Shi C.C."/>
            <person name="Li W."/>
            <person name="Zhang Q.J."/>
            <person name="Zhang Y."/>
            <person name="Li K."/>
            <person name="Lu H.F."/>
            <person name="Shi C."/>
            <person name="Zhu S.T."/>
            <person name="Xiao Z.Y."/>
            <person name="Nan H."/>
            <person name="Yue Y."/>
            <person name="Zhu X.G."/>
            <person name="Wu Y."/>
            <person name="Hong X.N."/>
            <person name="Fan G.Y."/>
            <person name="Tong Y."/>
            <person name="Zhang D."/>
            <person name="Mao C.L."/>
            <person name="Liu Y.L."/>
            <person name="Hao S.J."/>
            <person name="Liu W.Q."/>
            <person name="Lv M.Q."/>
            <person name="Zhang H.B."/>
            <person name="Liu Y."/>
            <person name="Hu-Tang G.R."/>
            <person name="Wang J.P."/>
            <person name="Wang J.H."/>
            <person name="Sun Y.H."/>
            <person name="Ni S.B."/>
            <person name="Chen W.B."/>
            <person name="Zhang X.C."/>
            <person name="Jiao Y.N."/>
            <person name="Eichler E.E."/>
            <person name="Li G.H."/>
            <person name="Liu X."/>
            <person name="Gao L.Z."/>
        </authorList>
    </citation>
    <scope>NUCLEOTIDE SEQUENCE [LARGE SCALE GENOMIC DNA]</scope>
    <source>
        <strain evidence="5">cv. GT1</strain>
        <tissue evidence="4">Leaf</tissue>
    </source>
</reference>
<evidence type="ECO:0000256" key="1">
    <source>
        <dbReference type="SAM" id="Coils"/>
    </source>
</evidence>
<dbReference type="EMBL" id="JAAGAX010000006">
    <property type="protein sequence ID" value="KAF2312570.1"/>
    <property type="molecule type" value="Genomic_DNA"/>
</dbReference>
<feature type="compositionally biased region" description="Basic and acidic residues" evidence="2">
    <location>
        <begin position="463"/>
        <end position="472"/>
    </location>
</feature>
<keyword evidence="5" id="KW-1185">Reference proteome</keyword>
<keyword evidence="1" id="KW-0175">Coiled coil</keyword>
<dbReference type="Proteomes" id="UP000467840">
    <property type="component" value="Chromosome 14"/>
</dbReference>
<proteinExistence type="predicted"/>
<feature type="compositionally biased region" description="Basic and acidic residues" evidence="2">
    <location>
        <begin position="29"/>
        <end position="39"/>
    </location>
</feature>
<evidence type="ECO:0000256" key="2">
    <source>
        <dbReference type="SAM" id="MobiDB-lite"/>
    </source>
</evidence>
<feature type="compositionally biased region" description="Basic and acidic residues" evidence="2">
    <location>
        <begin position="299"/>
        <end position="322"/>
    </location>
</feature>
<dbReference type="AlphaFoldDB" id="A0A6A6MFW4"/>
<evidence type="ECO:0000259" key="3">
    <source>
        <dbReference type="Pfam" id="PF03732"/>
    </source>
</evidence>
<comment type="caution">
    <text evidence="4">The sequence shown here is derived from an EMBL/GenBank/DDBJ whole genome shotgun (WGS) entry which is preliminary data.</text>
</comment>
<protein>
    <recommendedName>
        <fullName evidence="3">Retrotransposon gag domain-containing protein</fullName>
    </recommendedName>
</protein>
<accession>A0A6A6MFW4</accession>
<dbReference type="InterPro" id="IPR005162">
    <property type="entry name" value="Retrotrans_gag_dom"/>
</dbReference>
<gene>
    <name evidence="4" type="ORF">GH714_035110</name>
</gene>